<name>A0ABW1HFE7_9ACTN</name>
<evidence type="ECO:0008006" key="5">
    <source>
        <dbReference type="Google" id="ProtNLM"/>
    </source>
</evidence>
<dbReference type="RefSeq" id="WP_377515345.1">
    <property type="nucleotide sequence ID" value="NZ_JBHSQS010000024.1"/>
</dbReference>
<dbReference type="EMBL" id="JBHSQS010000024">
    <property type="protein sequence ID" value="MFC5927032.1"/>
    <property type="molecule type" value="Genomic_DNA"/>
</dbReference>
<evidence type="ECO:0000313" key="4">
    <source>
        <dbReference type="Proteomes" id="UP001596226"/>
    </source>
</evidence>
<evidence type="ECO:0000256" key="2">
    <source>
        <dbReference type="SAM" id="Phobius"/>
    </source>
</evidence>
<reference evidence="4" key="1">
    <citation type="journal article" date="2019" name="Int. J. Syst. Evol. Microbiol.">
        <title>The Global Catalogue of Microorganisms (GCM) 10K type strain sequencing project: providing services to taxonomists for standard genome sequencing and annotation.</title>
        <authorList>
            <consortium name="The Broad Institute Genomics Platform"/>
            <consortium name="The Broad Institute Genome Sequencing Center for Infectious Disease"/>
            <person name="Wu L."/>
            <person name="Ma J."/>
        </authorList>
    </citation>
    <scope>NUCLEOTIDE SEQUENCE [LARGE SCALE GENOMIC DNA]</scope>
    <source>
        <strain evidence="4">CGMCC 4.7144</strain>
    </source>
</reference>
<accession>A0ABW1HFE7</accession>
<keyword evidence="2" id="KW-0812">Transmembrane</keyword>
<comment type="caution">
    <text evidence="3">The sequence shown here is derived from an EMBL/GenBank/DDBJ whole genome shotgun (WGS) entry which is preliminary data.</text>
</comment>
<feature type="transmembrane region" description="Helical" evidence="2">
    <location>
        <begin position="20"/>
        <end position="41"/>
    </location>
</feature>
<sequence>MTNQELRLSVGASPGQRTVAVVAGVLIAAVGAAFVVLPLIAGGLMRRLAGPGDAFPSYEEARDLPPGMLPPGLRDSGGGWDQAGPGPFIGLCGLPFVLLGVYLVLRVLRTAAWLDGSRVRVRGALRTRTVDLATARIDAGAGPDRGDWDDSPAAGPRTPSIIATAPESGRRVTIGLRGMGLASLPPSELQALADAITTGRPVDGRDGDAHAVADQLRRRAERPLGA</sequence>
<feature type="region of interest" description="Disordered" evidence="1">
    <location>
        <begin position="197"/>
        <end position="226"/>
    </location>
</feature>
<feature type="transmembrane region" description="Helical" evidence="2">
    <location>
        <begin position="88"/>
        <end position="108"/>
    </location>
</feature>
<proteinExistence type="predicted"/>
<keyword evidence="2" id="KW-0472">Membrane</keyword>
<organism evidence="3 4">
    <name type="scientific">Micromonospora vulcania</name>
    <dbReference type="NCBI Taxonomy" id="1441873"/>
    <lineage>
        <taxon>Bacteria</taxon>
        <taxon>Bacillati</taxon>
        <taxon>Actinomycetota</taxon>
        <taxon>Actinomycetes</taxon>
        <taxon>Micromonosporales</taxon>
        <taxon>Micromonosporaceae</taxon>
        <taxon>Micromonospora</taxon>
    </lineage>
</organism>
<keyword evidence="2" id="KW-1133">Transmembrane helix</keyword>
<keyword evidence="4" id="KW-1185">Reference proteome</keyword>
<evidence type="ECO:0000256" key="1">
    <source>
        <dbReference type="SAM" id="MobiDB-lite"/>
    </source>
</evidence>
<feature type="compositionally biased region" description="Basic and acidic residues" evidence="1">
    <location>
        <begin position="202"/>
        <end position="226"/>
    </location>
</feature>
<protein>
    <recommendedName>
        <fullName evidence="5">PH domain-containing protein</fullName>
    </recommendedName>
</protein>
<gene>
    <name evidence="3" type="ORF">ACFQGL_27210</name>
</gene>
<evidence type="ECO:0000313" key="3">
    <source>
        <dbReference type="EMBL" id="MFC5927032.1"/>
    </source>
</evidence>
<dbReference type="Proteomes" id="UP001596226">
    <property type="component" value="Unassembled WGS sequence"/>
</dbReference>
<feature type="region of interest" description="Disordered" evidence="1">
    <location>
        <begin position="138"/>
        <end position="160"/>
    </location>
</feature>